<dbReference type="OrthoDB" id="9880680at2"/>
<dbReference type="AlphaFoldDB" id="A0A4U0QUN3"/>
<dbReference type="RefSeq" id="WP_136855720.1">
    <property type="nucleotide sequence ID" value="NZ_SUNH01000007.1"/>
</dbReference>
<name>A0A4U0QUN3_9RHOB</name>
<sequence length="103" mass="11433">MTPRTMALAAILHHDCTEFTWERTSAQIADDLVSRYPACREWGVTARHVARTAREKGWSNRLRGAGTPVMQGTPKAYSMDQELAQLDGGRGFDLTPEPAALNF</sequence>
<dbReference type="EMBL" id="SUNH01000007">
    <property type="protein sequence ID" value="TJZ85795.1"/>
    <property type="molecule type" value="Genomic_DNA"/>
</dbReference>
<evidence type="ECO:0000313" key="2">
    <source>
        <dbReference type="Proteomes" id="UP000306223"/>
    </source>
</evidence>
<gene>
    <name evidence="1" type="ORF">FA740_05190</name>
</gene>
<comment type="caution">
    <text evidence="1">The sequence shown here is derived from an EMBL/GenBank/DDBJ whole genome shotgun (WGS) entry which is preliminary data.</text>
</comment>
<dbReference type="Proteomes" id="UP000306223">
    <property type="component" value="Unassembled WGS sequence"/>
</dbReference>
<organism evidence="1 2">
    <name type="scientific">Paracoccus hibiscisoli</name>
    <dbReference type="NCBI Taxonomy" id="2023261"/>
    <lineage>
        <taxon>Bacteria</taxon>
        <taxon>Pseudomonadati</taxon>
        <taxon>Pseudomonadota</taxon>
        <taxon>Alphaproteobacteria</taxon>
        <taxon>Rhodobacterales</taxon>
        <taxon>Paracoccaceae</taxon>
        <taxon>Paracoccus</taxon>
    </lineage>
</organism>
<protein>
    <submittedName>
        <fullName evidence="1">Uncharacterized protein</fullName>
    </submittedName>
</protein>
<reference evidence="1 2" key="1">
    <citation type="submission" date="2019-04" db="EMBL/GenBank/DDBJ databases">
        <authorList>
            <person name="Li J."/>
        </authorList>
    </citation>
    <scope>NUCLEOTIDE SEQUENCE [LARGE SCALE GENOMIC DNA]</scope>
    <source>
        <strain evidence="1 2">CCTCC AB2016182</strain>
    </source>
</reference>
<evidence type="ECO:0000313" key="1">
    <source>
        <dbReference type="EMBL" id="TJZ85795.1"/>
    </source>
</evidence>
<accession>A0A4U0QUN3</accession>
<keyword evidence="2" id="KW-1185">Reference proteome</keyword>
<proteinExistence type="predicted"/>